<dbReference type="Pfam" id="PF13302">
    <property type="entry name" value="Acetyltransf_3"/>
    <property type="match status" value="1"/>
</dbReference>
<dbReference type="GO" id="GO:0016747">
    <property type="term" value="F:acyltransferase activity, transferring groups other than amino-acyl groups"/>
    <property type="evidence" value="ECO:0007669"/>
    <property type="project" value="InterPro"/>
</dbReference>
<name>A0A438N857_EXOME</name>
<comment type="caution">
    <text evidence="2">The sequence shown here is derived from an EMBL/GenBank/DDBJ whole genome shotgun (WGS) entry which is preliminary data.</text>
</comment>
<reference evidence="2 3" key="1">
    <citation type="submission" date="2017-03" db="EMBL/GenBank/DDBJ databases">
        <title>Genomes of endolithic fungi from Antarctica.</title>
        <authorList>
            <person name="Coleine C."/>
            <person name="Masonjones S."/>
            <person name="Stajich J.E."/>
        </authorList>
    </citation>
    <scope>NUCLEOTIDE SEQUENCE [LARGE SCALE GENOMIC DNA]</scope>
    <source>
        <strain evidence="2 3">CCFEE 6314</strain>
    </source>
</reference>
<dbReference type="OrthoDB" id="630895at2759"/>
<dbReference type="EMBL" id="NAJM01000015">
    <property type="protein sequence ID" value="RVX71945.1"/>
    <property type="molecule type" value="Genomic_DNA"/>
</dbReference>
<dbReference type="VEuPathDB" id="FungiDB:PV10_08656"/>
<proteinExistence type="predicted"/>
<sequence>MAFDPFQLHVPHASLDVIVTAAKHEDGPKVIRALNDPRVHLNLDQPPFPYTEADWESWFKHVKDINDRTREEWQAMATSDEKRDVETSRSTRWIGSKGWGSMIRVRVARSDASVLGNNSDSTEVMIGTIDVRRSGFPGVVDRQEQAAAVAFNNSLPLGDPRIVWEVGYYLISEYHGRGIMPATLQTLRSKVMVPLMNVHILTGYYFEGNDASRRVFEKCRFEALGMVPDAVLLPDSKARASGNSIGVGIMRWTRAEDSQDEMDASQST</sequence>
<organism evidence="2 3">
    <name type="scientific">Exophiala mesophila</name>
    <name type="common">Black yeast-like fungus</name>
    <dbReference type="NCBI Taxonomy" id="212818"/>
    <lineage>
        <taxon>Eukaryota</taxon>
        <taxon>Fungi</taxon>
        <taxon>Dikarya</taxon>
        <taxon>Ascomycota</taxon>
        <taxon>Pezizomycotina</taxon>
        <taxon>Eurotiomycetes</taxon>
        <taxon>Chaetothyriomycetidae</taxon>
        <taxon>Chaetothyriales</taxon>
        <taxon>Herpotrichiellaceae</taxon>
        <taxon>Exophiala</taxon>
    </lineage>
</organism>
<protein>
    <recommendedName>
        <fullName evidence="1">N-acetyltransferase domain-containing protein</fullName>
    </recommendedName>
</protein>
<feature type="domain" description="N-acetyltransferase" evidence="1">
    <location>
        <begin position="49"/>
        <end position="222"/>
    </location>
</feature>
<dbReference type="PANTHER" id="PTHR43328">
    <property type="entry name" value="ACETYLTRANSFERASE-RELATED"/>
    <property type="match status" value="1"/>
</dbReference>
<dbReference type="PANTHER" id="PTHR43328:SF1">
    <property type="entry name" value="N-ACETYLTRANSFERASE DOMAIN-CONTAINING PROTEIN"/>
    <property type="match status" value="1"/>
</dbReference>
<dbReference type="AlphaFoldDB" id="A0A438N857"/>
<dbReference type="Proteomes" id="UP000288859">
    <property type="component" value="Unassembled WGS sequence"/>
</dbReference>
<dbReference type="SUPFAM" id="SSF55729">
    <property type="entry name" value="Acyl-CoA N-acyltransferases (Nat)"/>
    <property type="match status" value="1"/>
</dbReference>
<dbReference type="InterPro" id="IPR016181">
    <property type="entry name" value="Acyl_CoA_acyltransferase"/>
</dbReference>
<evidence type="ECO:0000313" key="2">
    <source>
        <dbReference type="EMBL" id="RVX71945.1"/>
    </source>
</evidence>
<gene>
    <name evidence="2" type="ORF">B0A52_04344</name>
</gene>
<dbReference type="Gene3D" id="3.40.630.30">
    <property type="match status" value="1"/>
</dbReference>
<evidence type="ECO:0000313" key="3">
    <source>
        <dbReference type="Proteomes" id="UP000288859"/>
    </source>
</evidence>
<dbReference type="InterPro" id="IPR000182">
    <property type="entry name" value="GNAT_dom"/>
</dbReference>
<evidence type="ECO:0000259" key="1">
    <source>
        <dbReference type="Pfam" id="PF13302"/>
    </source>
</evidence>
<accession>A0A438N857</accession>